<feature type="compositionally biased region" description="Low complexity" evidence="6">
    <location>
        <begin position="1"/>
        <end position="20"/>
    </location>
</feature>
<feature type="transmembrane region" description="Helical" evidence="7">
    <location>
        <begin position="128"/>
        <end position="150"/>
    </location>
</feature>
<dbReference type="InterPro" id="IPR020846">
    <property type="entry name" value="MFS_dom"/>
</dbReference>
<keyword evidence="2" id="KW-0813">Transport</keyword>
<gene>
    <name evidence="9" type="ORF">EDC90_100980</name>
</gene>
<dbReference type="PANTHER" id="PTHR42718:SF9">
    <property type="entry name" value="MAJOR FACILITATOR SUPERFAMILY MULTIDRUG TRANSPORTER MFSC"/>
    <property type="match status" value="1"/>
</dbReference>
<dbReference type="EMBL" id="SMAR01000009">
    <property type="protein sequence ID" value="TCT40358.1"/>
    <property type="molecule type" value="Genomic_DNA"/>
</dbReference>
<feature type="region of interest" description="Disordered" evidence="6">
    <location>
        <begin position="1"/>
        <end position="24"/>
    </location>
</feature>
<dbReference type="Gene3D" id="1.20.1250.20">
    <property type="entry name" value="MFS general substrate transporter like domains"/>
    <property type="match status" value="1"/>
</dbReference>
<evidence type="ECO:0000313" key="9">
    <source>
        <dbReference type="EMBL" id="TCT40358.1"/>
    </source>
</evidence>
<feature type="transmembrane region" description="Helical" evidence="7">
    <location>
        <begin position="290"/>
        <end position="309"/>
    </location>
</feature>
<dbReference type="GO" id="GO:0016020">
    <property type="term" value="C:membrane"/>
    <property type="evidence" value="ECO:0007669"/>
    <property type="project" value="UniProtKB-SubCell"/>
</dbReference>
<accession>A0A4R3NU65</accession>
<dbReference type="RefSeq" id="WP_132310413.1">
    <property type="nucleotide sequence ID" value="NZ_SMAR01000009.1"/>
</dbReference>
<dbReference type="OrthoDB" id="5314453at2"/>
<proteinExistence type="predicted"/>
<dbReference type="AlphaFoldDB" id="A0A4R3NU65"/>
<feature type="domain" description="Major facilitator superfamily (MFS) profile" evidence="8">
    <location>
        <begin position="38"/>
        <end position="537"/>
    </location>
</feature>
<dbReference type="SUPFAM" id="SSF103473">
    <property type="entry name" value="MFS general substrate transporter"/>
    <property type="match status" value="1"/>
</dbReference>
<name>A0A4R3NU65_9HYPH</name>
<evidence type="ECO:0000256" key="4">
    <source>
        <dbReference type="ARBA" id="ARBA00022989"/>
    </source>
</evidence>
<organism evidence="9 10">
    <name type="scientific">Martelella mediterranea</name>
    <dbReference type="NCBI Taxonomy" id="293089"/>
    <lineage>
        <taxon>Bacteria</taxon>
        <taxon>Pseudomonadati</taxon>
        <taxon>Pseudomonadota</taxon>
        <taxon>Alphaproteobacteria</taxon>
        <taxon>Hyphomicrobiales</taxon>
        <taxon>Aurantimonadaceae</taxon>
        <taxon>Martelella</taxon>
    </lineage>
</organism>
<dbReference type="PROSITE" id="PS50850">
    <property type="entry name" value="MFS"/>
    <property type="match status" value="1"/>
</dbReference>
<feature type="transmembrane region" description="Helical" evidence="7">
    <location>
        <begin position="394"/>
        <end position="414"/>
    </location>
</feature>
<keyword evidence="4 7" id="KW-1133">Transmembrane helix</keyword>
<reference evidence="9 10" key="1">
    <citation type="submission" date="2019-03" db="EMBL/GenBank/DDBJ databases">
        <title>Freshwater and sediment microbial communities from various areas in North America, analyzing microbe dynamics in response to fracking.</title>
        <authorList>
            <person name="Lamendella R."/>
        </authorList>
    </citation>
    <scope>NUCLEOTIDE SEQUENCE [LARGE SCALE GENOMIC DNA]</scope>
    <source>
        <strain evidence="9 10">175.2</strain>
    </source>
</reference>
<evidence type="ECO:0000256" key="5">
    <source>
        <dbReference type="ARBA" id="ARBA00023136"/>
    </source>
</evidence>
<feature type="transmembrane region" description="Helical" evidence="7">
    <location>
        <begin position="514"/>
        <end position="535"/>
    </location>
</feature>
<keyword evidence="10" id="KW-1185">Reference proteome</keyword>
<evidence type="ECO:0000256" key="3">
    <source>
        <dbReference type="ARBA" id="ARBA00022692"/>
    </source>
</evidence>
<evidence type="ECO:0000259" key="8">
    <source>
        <dbReference type="PROSITE" id="PS50850"/>
    </source>
</evidence>
<dbReference type="Proteomes" id="UP000295097">
    <property type="component" value="Unassembled WGS sequence"/>
</dbReference>
<feature type="transmembrane region" description="Helical" evidence="7">
    <location>
        <begin position="105"/>
        <end position="122"/>
    </location>
</feature>
<comment type="subcellular location">
    <subcellularLocation>
        <location evidence="1">Membrane</location>
        <topology evidence="1">Multi-pass membrane protein</topology>
    </subcellularLocation>
</comment>
<evidence type="ECO:0000313" key="10">
    <source>
        <dbReference type="Proteomes" id="UP000295097"/>
    </source>
</evidence>
<feature type="transmembrane region" description="Helical" evidence="7">
    <location>
        <begin position="357"/>
        <end position="374"/>
    </location>
</feature>
<feature type="transmembrane region" description="Helical" evidence="7">
    <location>
        <begin position="192"/>
        <end position="210"/>
    </location>
</feature>
<dbReference type="InterPro" id="IPR011701">
    <property type="entry name" value="MFS"/>
</dbReference>
<dbReference type="Pfam" id="PF07690">
    <property type="entry name" value="MFS_1"/>
    <property type="match status" value="1"/>
</dbReference>
<feature type="transmembrane region" description="Helical" evidence="7">
    <location>
        <begin position="162"/>
        <end position="186"/>
    </location>
</feature>
<feature type="transmembrane region" description="Helical" evidence="7">
    <location>
        <begin position="258"/>
        <end position="278"/>
    </location>
</feature>
<sequence>MTATEQPVPAAAEQPARPIYPGAPPPQPPKPLPQLLLYMFAATVIGITQGVGMSFISVTIQQIAGPLKATTAEASWLMAAYLAPNATLTLILFKMRQQFGIRRFAEVSIVVYVLINFCHLWVDSFQSALVLRFFAGVAAAPMSSVGILYMMEGLPREKKLNIGICSAMTVLSLSTPLAGLTAPFLLEHGGWHGLYMCEIGLALISLALIFKLPLLSGERVKVINKVDLTSFSFLFIGMGAVATALTVGRVYWWTEKPWLGVMLVAGVAALMVMVLIELHRDNPMIEIRWLTSAEIIHFTGALLIFRILLSEQSSGVRSFFVMLGLNNGQLQGLYVVIILSTIAAGATCAFLLKPGRVALLHGFALVLLVIGSWMDSQSTILTRPGQMYVSQMLLSFAAGLYLPPAMMVGFIAALRRGPSFLISFIAVFLTTQRVGGILGSAMFGSFVTWREQIHSAAIAQDLTSGNPVVTQRISQLASAYASTISDTGIRQAEGAVLLAKKATQQAYVLAYNDAFRFIALLAAVALVILVLDVCFEAWENKRAAAEGLPA</sequence>
<keyword evidence="5 7" id="KW-0472">Membrane</keyword>
<evidence type="ECO:0000256" key="1">
    <source>
        <dbReference type="ARBA" id="ARBA00004141"/>
    </source>
</evidence>
<feature type="transmembrane region" description="Helical" evidence="7">
    <location>
        <begin position="231"/>
        <end position="252"/>
    </location>
</feature>
<protein>
    <submittedName>
        <fullName evidence="9">MFS transporter</fullName>
    </submittedName>
</protein>
<evidence type="ECO:0000256" key="6">
    <source>
        <dbReference type="SAM" id="MobiDB-lite"/>
    </source>
</evidence>
<evidence type="ECO:0000256" key="7">
    <source>
        <dbReference type="SAM" id="Phobius"/>
    </source>
</evidence>
<keyword evidence="3 7" id="KW-0812">Transmembrane</keyword>
<comment type="caution">
    <text evidence="9">The sequence shown here is derived from an EMBL/GenBank/DDBJ whole genome shotgun (WGS) entry which is preliminary data.</text>
</comment>
<dbReference type="GO" id="GO:0022857">
    <property type="term" value="F:transmembrane transporter activity"/>
    <property type="evidence" value="ECO:0007669"/>
    <property type="project" value="InterPro"/>
</dbReference>
<feature type="transmembrane region" description="Helical" evidence="7">
    <location>
        <begin position="329"/>
        <end position="352"/>
    </location>
</feature>
<feature type="transmembrane region" description="Helical" evidence="7">
    <location>
        <begin position="421"/>
        <end position="443"/>
    </location>
</feature>
<evidence type="ECO:0000256" key="2">
    <source>
        <dbReference type="ARBA" id="ARBA00022448"/>
    </source>
</evidence>
<dbReference type="InterPro" id="IPR036259">
    <property type="entry name" value="MFS_trans_sf"/>
</dbReference>
<dbReference type="PANTHER" id="PTHR42718">
    <property type="entry name" value="MAJOR FACILITATOR SUPERFAMILY MULTIDRUG TRANSPORTER MFSC"/>
    <property type="match status" value="1"/>
</dbReference>
<feature type="transmembrane region" description="Helical" evidence="7">
    <location>
        <begin position="35"/>
        <end position="56"/>
    </location>
</feature>